<keyword evidence="2" id="KW-1133">Transmembrane helix</keyword>
<evidence type="ECO:0000313" key="3">
    <source>
        <dbReference type="EMBL" id="TWH20358.1"/>
    </source>
</evidence>
<evidence type="ECO:0000313" key="4">
    <source>
        <dbReference type="Proteomes" id="UP000317303"/>
    </source>
</evidence>
<sequence>MSAYPHPQPHPSAVAERRPPKFVALAWAGLILGIVGVVGSPVIIVNNITAIAAAVGFVLGLIGFFGTRKIVAGIGVVLCAAAVVITVLVQKNVVDELDRISRDVGASFDAAPTDVGSAPSLPAPSPVDEIAQPETNERNYLPMNVGDEAWTGPVGDEGGGSGTSFTVDRIELDPGCDAYGLPPESGHTLVLHVRVATGDDQMSAMDAAGVLNPYNFVEIDSSGVSHRAEFGTCTAPEKALPMNFGVNQKYSGTIELVVPEASGTLALDPGTLINGPAGWEWTY</sequence>
<dbReference type="OrthoDB" id="3693806at2"/>
<comment type="caution">
    <text evidence="3">The sequence shown here is derived from an EMBL/GenBank/DDBJ whole genome shotgun (WGS) entry which is preliminary data.</text>
</comment>
<keyword evidence="2" id="KW-0812">Transmembrane</keyword>
<dbReference type="Proteomes" id="UP000317303">
    <property type="component" value="Unassembled WGS sequence"/>
</dbReference>
<evidence type="ECO:0000256" key="1">
    <source>
        <dbReference type="SAM" id="MobiDB-lite"/>
    </source>
</evidence>
<reference evidence="3 4" key="1">
    <citation type="submission" date="2019-07" db="EMBL/GenBank/DDBJ databases">
        <title>R&amp;d 2014.</title>
        <authorList>
            <person name="Klenk H.-P."/>
        </authorList>
    </citation>
    <scope>NUCLEOTIDE SEQUENCE [LARGE SCALE GENOMIC DNA]</scope>
    <source>
        <strain evidence="3 4">DSM 43194</strain>
    </source>
</reference>
<feature type="region of interest" description="Disordered" evidence="1">
    <location>
        <begin position="111"/>
        <end position="130"/>
    </location>
</feature>
<proteinExistence type="predicted"/>
<accession>A0A660C9W2</accession>
<gene>
    <name evidence="3" type="ORF">JD82_02204</name>
</gene>
<keyword evidence="2" id="KW-0472">Membrane</keyword>
<evidence type="ECO:0000256" key="2">
    <source>
        <dbReference type="SAM" id="Phobius"/>
    </source>
</evidence>
<dbReference type="RefSeq" id="WP_051757914.1">
    <property type="nucleotide sequence ID" value="NZ_JOIJ01000011.1"/>
</dbReference>
<feature type="transmembrane region" description="Helical" evidence="2">
    <location>
        <begin position="22"/>
        <end position="42"/>
    </location>
</feature>
<organism evidence="3 4">
    <name type="scientific">Prauserella rugosa</name>
    <dbReference type="NCBI Taxonomy" id="43354"/>
    <lineage>
        <taxon>Bacteria</taxon>
        <taxon>Bacillati</taxon>
        <taxon>Actinomycetota</taxon>
        <taxon>Actinomycetes</taxon>
        <taxon>Pseudonocardiales</taxon>
        <taxon>Pseudonocardiaceae</taxon>
        <taxon>Prauserella</taxon>
    </lineage>
</organism>
<keyword evidence="4" id="KW-1185">Reference proteome</keyword>
<protein>
    <submittedName>
        <fullName evidence="3">Uncharacterized protein</fullName>
    </submittedName>
</protein>
<name>A0A660C9W2_9PSEU</name>
<dbReference type="EMBL" id="VLJV01000001">
    <property type="protein sequence ID" value="TWH20358.1"/>
    <property type="molecule type" value="Genomic_DNA"/>
</dbReference>
<feature type="transmembrane region" description="Helical" evidence="2">
    <location>
        <begin position="70"/>
        <end position="89"/>
    </location>
</feature>
<dbReference type="AlphaFoldDB" id="A0A660C9W2"/>
<feature type="transmembrane region" description="Helical" evidence="2">
    <location>
        <begin position="48"/>
        <end position="65"/>
    </location>
</feature>